<name>A0A1H9WTS7_9PSEU</name>
<dbReference type="Proteomes" id="UP000199028">
    <property type="component" value="Unassembled WGS sequence"/>
</dbReference>
<gene>
    <name evidence="2" type="ORF">SAMN05216195_112213</name>
</gene>
<evidence type="ECO:0000313" key="2">
    <source>
        <dbReference type="EMBL" id="SES37201.1"/>
    </source>
</evidence>
<evidence type="ECO:0000256" key="1">
    <source>
        <dbReference type="ARBA" id="ARBA00022833"/>
    </source>
</evidence>
<dbReference type="Pfam" id="PF02585">
    <property type="entry name" value="PIG-L"/>
    <property type="match status" value="1"/>
</dbReference>
<keyword evidence="1" id="KW-0862">Zinc</keyword>
<protein>
    <submittedName>
        <fullName evidence="2">N-acetylglucosaminyl deacetylase, LmbE family</fullName>
    </submittedName>
</protein>
<dbReference type="PANTHER" id="PTHR12993">
    <property type="entry name" value="N-ACETYLGLUCOSAMINYL-PHOSPHATIDYLINOSITOL DE-N-ACETYLASE-RELATED"/>
    <property type="match status" value="1"/>
</dbReference>
<dbReference type="InterPro" id="IPR024078">
    <property type="entry name" value="LmbE-like_dom_sf"/>
</dbReference>
<dbReference type="RefSeq" id="WP_090069521.1">
    <property type="nucleotide sequence ID" value="NZ_FOFT01000012.1"/>
</dbReference>
<evidence type="ECO:0000313" key="3">
    <source>
        <dbReference type="Proteomes" id="UP000199028"/>
    </source>
</evidence>
<dbReference type="AlphaFoldDB" id="A0A1H9WTS7"/>
<dbReference type="PANTHER" id="PTHR12993:SF11">
    <property type="entry name" value="N-ACETYLGLUCOSAMINYL-PHOSPHATIDYLINOSITOL DE-N-ACETYLASE"/>
    <property type="match status" value="1"/>
</dbReference>
<dbReference type="GO" id="GO:0016811">
    <property type="term" value="F:hydrolase activity, acting on carbon-nitrogen (but not peptide) bonds, in linear amides"/>
    <property type="evidence" value="ECO:0007669"/>
    <property type="project" value="TreeGrafter"/>
</dbReference>
<dbReference type="InterPro" id="IPR003737">
    <property type="entry name" value="GlcNAc_PI_deacetylase-related"/>
</dbReference>
<organism evidence="2 3">
    <name type="scientific">Lentzea flaviverrucosa</name>
    <dbReference type="NCBI Taxonomy" id="200379"/>
    <lineage>
        <taxon>Bacteria</taxon>
        <taxon>Bacillati</taxon>
        <taxon>Actinomycetota</taxon>
        <taxon>Actinomycetes</taxon>
        <taxon>Pseudonocardiales</taxon>
        <taxon>Pseudonocardiaceae</taxon>
        <taxon>Lentzea</taxon>
    </lineage>
</organism>
<proteinExistence type="predicted"/>
<dbReference type="EMBL" id="FOFT01000012">
    <property type="protein sequence ID" value="SES37201.1"/>
    <property type="molecule type" value="Genomic_DNA"/>
</dbReference>
<keyword evidence="3" id="KW-1185">Reference proteome</keyword>
<dbReference type="SUPFAM" id="SSF102588">
    <property type="entry name" value="LmbE-like"/>
    <property type="match status" value="1"/>
</dbReference>
<dbReference type="Gene3D" id="3.40.50.10320">
    <property type="entry name" value="LmbE-like"/>
    <property type="match status" value="1"/>
</dbReference>
<dbReference type="OrthoDB" id="3514174at2"/>
<dbReference type="GO" id="GO:0016137">
    <property type="term" value="P:glycoside metabolic process"/>
    <property type="evidence" value="ECO:0007669"/>
    <property type="project" value="UniProtKB-ARBA"/>
</dbReference>
<sequence length="233" mass="24930">MRVLVIAAHPDDEVLGAGATIAALTARGVEVTVLIVAEGVSLRHDGVTLAEARALCHKASSVLGVTDVRFGGLAVDGLLPGDGPQRVVVGLVEQTIRDVAPQVVYSHHPGDVHVDHRMIAQAVTYATRLMAMRSVVQVLHFEVPSSTEQQTGLIAPFEPDVFHDITPYVDLKCEALETYRYEVYDAPHPRSPHGVRALAAYRGTQVGVFAAEAFVLGRQFTDFSGRGAVSCVS</sequence>
<reference evidence="3" key="1">
    <citation type="submission" date="2016-10" db="EMBL/GenBank/DDBJ databases">
        <authorList>
            <person name="Varghese N."/>
            <person name="Submissions S."/>
        </authorList>
    </citation>
    <scope>NUCLEOTIDE SEQUENCE [LARGE SCALE GENOMIC DNA]</scope>
    <source>
        <strain evidence="3">CGMCC 4.578</strain>
    </source>
</reference>
<accession>A0A1H9WTS7</accession>